<dbReference type="KEGG" id="scor:J3U87_05025"/>
<sequence>MRQMTKIDSDQASKIMKHLMVEDFIVEASSADWWEMRFSGGFILNFHAITFPEEEALNQFLTKAPVPLLNGADPQEVAQVAMIYSLKRQPIADAYVTETDDIVITFENQRRLEINARVDIVDCAWRITTPEPGKTPPAPFAGGDELACYFPGDLWIEEAFLSYARSQMQQGSGNGDDGNASE</sequence>
<dbReference type="Proteomes" id="UP000663929">
    <property type="component" value="Chromosome"/>
</dbReference>
<dbReference type="EMBL" id="CP071793">
    <property type="protein sequence ID" value="QTD51813.1"/>
    <property type="molecule type" value="Genomic_DNA"/>
</dbReference>
<name>A0A8A4TQJ9_SULCO</name>
<dbReference type="AlphaFoldDB" id="A0A8A4TQJ9"/>
<gene>
    <name evidence="1" type="ORF">J3U87_05025</name>
</gene>
<dbReference type="RefSeq" id="WP_237381934.1">
    <property type="nucleotide sequence ID" value="NZ_CP071793.1"/>
</dbReference>
<evidence type="ECO:0000313" key="1">
    <source>
        <dbReference type="EMBL" id="QTD51813.1"/>
    </source>
</evidence>
<reference evidence="1" key="1">
    <citation type="submission" date="2021-03" db="EMBL/GenBank/DDBJ databases">
        <title>Acanthopleuribacteraceae sp. M133.</title>
        <authorList>
            <person name="Wang G."/>
        </authorList>
    </citation>
    <scope>NUCLEOTIDE SEQUENCE</scope>
    <source>
        <strain evidence="1">M133</strain>
    </source>
</reference>
<proteinExistence type="predicted"/>
<accession>A0A8A4TQJ9</accession>
<evidence type="ECO:0000313" key="2">
    <source>
        <dbReference type="Proteomes" id="UP000663929"/>
    </source>
</evidence>
<keyword evidence="2" id="KW-1185">Reference proteome</keyword>
<protein>
    <submittedName>
        <fullName evidence="1">Uncharacterized protein</fullName>
    </submittedName>
</protein>
<organism evidence="1 2">
    <name type="scientific">Sulfidibacter corallicola</name>
    <dbReference type="NCBI Taxonomy" id="2818388"/>
    <lineage>
        <taxon>Bacteria</taxon>
        <taxon>Pseudomonadati</taxon>
        <taxon>Acidobacteriota</taxon>
        <taxon>Holophagae</taxon>
        <taxon>Acanthopleuribacterales</taxon>
        <taxon>Acanthopleuribacteraceae</taxon>
        <taxon>Sulfidibacter</taxon>
    </lineage>
</organism>